<evidence type="ECO:0000313" key="1">
    <source>
        <dbReference type="EMBL" id="KAI8524177.1"/>
    </source>
</evidence>
<gene>
    <name evidence="1" type="ORF">RHMOL_Rhmol13G0129500</name>
</gene>
<protein>
    <submittedName>
        <fullName evidence="1">Uncharacterized protein</fullName>
    </submittedName>
</protein>
<keyword evidence="2" id="KW-1185">Reference proteome</keyword>
<dbReference type="Proteomes" id="UP001062846">
    <property type="component" value="Chromosome 13"/>
</dbReference>
<comment type="caution">
    <text evidence="1">The sequence shown here is derived from an EMBL/GenBank/DDBJ whole genome shotgun (WGS) entry which is preliminary data.</text>
</comment>
<evidence type="ECO:0000313" key="2">
    <source>
        <dbReference type="Proteomes" id="UP001062846"/>
    </source>
</evidence>
<organism evidence="1 2">
    <name type="scientific">Rhododendron molle</name>
    <name type="common">Chinese azalea</name>
    <name type="synonym">Azalea mollis</name>
    <dbReference type="NCBI Taxonomy" id="49168"/>
    <lineage>
        <taxon>Eukaryota</taxon>
        <taxon>Viridiplantae</taxon>
        <taxon>Streptophyta</taxon>
        <taxon>Embryophyta</taxon>
        <taxon>Tracheophyta</taxon>
        <taxon>Spermatophyta</taxon>
        <taxon>Magnoliopsida</taxon>
        <taxon>eudicotyledons</taxon>
        <taxon>Gunneridae</taxon>
        <taxon>Pentapetalae</taxon>
        <taxon>asterids</taxon>
        <taxon>Ericales</taxon>
        <taxon>Ericaceae</taxon>
        <taxon>Ericoideae</taxon>
        <taxon>Rhodoreae</taxon>
        <taxon>Rhododendron</taxon>
    </lineage>
</organism>
<dbReference type="EMBL" id="CM046400">
    <property type="protein sequence ID" value="KAI8524177.1"/>
    <property type="molecule type" value="Genomic_DNA"/>
</dbReference>
<accession>A0ACC0L736</accession>
<proteinExistence type="predicted"/>
<reference evidence="1" key="1">
    <citation type="submission" date="2022-02" db="EMBL/GenBank/DDBJ databases">
        <title>Plant Genome Project.</title>
        <authorList>
            <person name="Zhang R.-G."/>
        </authorList>
    </citation>
    <scope>NUCLEOTIDE SEQUENCE</scope>
    <source>
        <strain evidence="1">AT1</strain>
    </source>
</reference>
<sequence>MLCFCRFLPSTYLVLGSPPLPPLTTANNHQLPPLLAPTASVATTNHEAFFENLTGLELEDWGGRGTSTTERFEAVYPTLKEIALTGSPGSKGMKQTTQQILQFAVKAVGEGKTNLISYLMVPVLIIQFRCMWG</sequence>
<name>A0ACC0L736_RHOML</name>